<comment type="caution">
    <text evidence="1">The sequence shown here is derived from an EMBL/GenBank/DDBJ whole genome shotgun (WGS) entry which is preliminary data.</text>
</comment>
<dbReference type="RefSeq" id="WP_233393575.1">
    <property type="nucleotide sequence ID" value="NZ_JAJTWT010000007.1"/>
</dbReference>
<proteinExistence type="predicted"/>
<organism evidence="1 2">
    <name type="scientific">Pelomonas caseinilytica</name>
    <dbReference type="NCBI Taxonomy" id="2906763"/>
    <lineage>
        <taxon>Bacteria</taxon>
        <taxon>Pseudomonadati</taxon>
        <taxon>Pseudomonadota</taxon>
        <taxon>Betaproteobacteria</taxon>
        <taxon>Burkholderiales</taxon>
        <taxon>Sphaerotilaceae</taxon>
        <taxon>Roseateles</taxon>
    </lineage>
</organism>
<evidence type="ECO:0000313" key="2">
    <source>
        <dbReference type="Proteomes" id="UP001201463"/>
    </source>
</evidence>
<dbReference type="InterPro" id="IPR008497">
    <property type="entry name" value="DUF779"/>
</dbReference>
<name>A0ABS8XJN4_9BURK</name>
<dbReference type="PIRSF" id="PIRSF009151">
    <property type="entry name" value="DUF779"/>
    <property type="match status" value="1"/>
</dbReference>
<sequence length="127" mass="13532">MDTTLPRVLSTEAARALIEQLRGRHGELLFYQSHGCCAGSAPMCFAAHELKLNADDRRLGNVAGVPVYASAAQCDYLAGLEMTLDVAPGNSGSFGLEDGSGQHFVARFRLWSDDEVPRLAPITAAPA</sequence>
<dbReference type="Pfam" id="PF05610">
    <property type="entry name" value="DUF779"/>
    <property type="match status" value="1"/>
</dbReference>
<gene>
    <name evidence="1" type="ORF">LXT12_17535</name>
</gene>
<dbReference type="Proteomes" id="UP001201463">
    <property type="component" value="Unassembled WGS sequence"/>
</dbReference>
<reference evidence="1 2" key="1">
    <citation type="submission" date="2021-12" db="EMBL/GenBank/DDBJ databases">
        <title>Genome seq of p7.</title>
        <authorList>
            <person name="Seo T."/>
        </authorList>
    </citation>
    <scope>NUCLEOTIDE SEQUENCE [LARGE SCALE GENOMIC DNA]</scope>
    <source>
        <strain evidence="1 2">P7</strain>
    </source>
</reference>
<evidence type="ECO:0000313" key="1">
    <source>
        <dbReference type="EMBL" id="MCE4539056.1"/>
    </source>
</evidence>
<dbReference type="EMBL" id="JAJTWT010000007">
    <property type="protein sequence ID" value="MCE4539056.1"/>
    <property type="molecule type" value="Genomic_DNA"/>
</dbReference>
<keyword evidence="2" id="KW-1185">Reference proteome</keyword>
<accession>A0ABS8XJN4</accession>
<protein>
    <submittedName>
        <fullName evidence="1">DUF779 domain-containing protein</fullName>
    </submittedName>
</protein>